<proteinExistence type="predicted"/>
<dbReference type="PANTHER" id="PTHR36849:SF1">
    <property type="entry name" value="CYTOPLASMIC PROTEIN"/>
    <property type="match status" value="1"/>
</dbReference>
<evidence type="ECO:0000313" key="2">
    <source>
        <dbReference type="Proteomes" id="UP000675163"/>
    </source>
</evidence>
<reference evidence="1" key="1">
    <citation type="submission" date="2021-02" db="EMBL/GenBank/DDBJ databases">
        <title>Sequencing the genomes of 1000 actinobacteria strains.</title>
        <authorList>
            <person name="Klenk H.-P."/>
        </authorList>
    </citation>
    <scope>NUCLEOTIDE SEQUENCE</scope>
    <source>
        <strain evidence="1">DSM 22850</strain>
    </source>
</reference>
<keyword evidence="2" id="KW-1185">Reference proteome</keyword>
<dbReference type="EMBL" id="JAFIDA010000001">
    <property type="protein sequence ID" value="MBP1324786.1"/>
    <property type="molecule type" value="Genomic_DNA"/>
</dbReference>
<gene>
    <name evidence="1" type="ORF">JOF28_000018</name>
</gene>
<comment type="caution">
    <text evidence="1">The sequence shown here is derived from an EMBL/GenBank/DDBJ whole genome shotgun (WGS) entry which is preliminary data.</text>
</comment>
<dbReference type="RefSeq" id="WP_209703915.1">
    <property type="nucleotide sequence ID" value="NZ_JAFIDA010000001.1"/>
</dbReference>
<sequence>MDVRIKRVYAAPAASDGLRVLVDRLWPRGLTRERAAIDLQCAAVAPSTALRRSWHADPLAHSPARFAAFAADYRAELAIGVASQALDGLIALAREHDRVSLVYGAKDERVNHAVVLLQALTERAALDPGAATSTSSDTSTSTSTT</sequence>
<dbReference type="Pfam" id="PF22752">
    <property type="entry name" value="DUF488-N3i"/>
    <property type="match status" value="1"/>
</dbReference>
<evidence type="ECO:0000313" key="1">
    <source>
        <dbReference type="EMBL" id="MBP1324786.1"/>
    </source>
</evidence>
<dbReference type="Proteomes" id="UP000675163">
    <property type="component" value="Unassembled WGS sequence"/>
</dbReference>
<accession>A0A940PT71</accession>
<dbReference type="InterPro" id="IPR052552">
    <property type="entry name" value="YeaO-like"/>
</dbReference>
<name>A0A940PT71_9MICO</name>
<dbReference type="AlphaFoldDB" id="A0A940PT71"/>
<organism evidence="1 2">
    <name type="scientific">Leucobacter exalbidus</name>
    <dbReference type="NCBI Taxonomy" id="662960"/>
    <lineage>
        <taxon>Bacteria</taxon>
        <taxon>Bacillati</taxon>
        <taxon>Actinomycetota</taxon>
        <taxon>Actinomycetes</taxon>
        <taxon>Micrococcales</taxon>
        <taxon>Microbacteriaceae</taxon>
        <taxon>Leucobacter</taxon>
    </lineage>
</organism>
<protein>
    <submittedName>
        <fullName evidence="1">Uncharacterized protein YeaO (DUF488 family)</fullName>
    </submittedName>
</protein>
<dbReference type="PANTHER" id="PTHR36849">
    <property type="entry name" value="CYTOPLASMIC PROTEIN-RELATED"/>
    <property type="match status" value="1"/>
</dbReference>